<reference evidence="1 2" key="1">
    <citation type="submission" date="2015-12" db="EMBL/GenBank/DDBJ databases">
        <title>The genome of Folsomia candida.</title>
        <authorList>
            <person name="Faddeeva A."/>
            <person name="Derks M.F."/>
            <person name="Anvar Y."/>
            <person name="Smit S."/>
            <person name="Van Straalen N."/>
            <person name="Roelofs D."/>
        </authorList>
    </citation>
    <scope>NUCLEOTIDE SEQUENCE [LARGE SCALE GENOMIC DNA]</scope>
    <source>
        <strain evidence="1 2">VU population</strain>
        <tissue evidence="1">Whole body</tissue>
    </source>
</reference>
<evidence type="ECO:0000313" key="2">
    <source>
        <dbReference type="Proteomes" id="UP000198287"/>
    </source>
</evidence>
<name>A0A226DWQ5_FOLCA</name>
<protein>
    <submittedName>
        <fullName evidence="1">Uncharacterized protein</fullName>
    </submittedName>
</protein>
<accession>A0A226DWQ5</accession>
<organism evidence="1 2">
    <name type="scientific">Folsomia candida</name>
    <name type="common">Springtail</name>
    <dbReference type="NCBI Taxonomy" id="158441"/>
    <lineage>
        <taxon>Eukaryota</taxon>
        <taxon>Metazoa</taxon>
        <taxon>Ecdysozoa</taxon>
        <taxon>Arthropoda</taxon>
        <taxon>Hexapoda</taxon>
        <taxon>Collembola</taxon>
        <taxon>Entomobryomorpha</taxon>
        <taxon>Isotomoidea</taxon>
        <taxon>Isotomidae</taxon>
        <taxon>Proisotominae</taxon>
        <taxon>Folsomia</taxon>
    </lineage>
</organism>
<sequence>MEEALGSVISDGINNVLHESWSNTRELALAEGKWTKSGKRINYDYSFKGHLSSSIRYNGMKHPDNSTLQEFSNTHLNDATAEYRFFEAWFLYLSRTGEFNAVFSQASKKFTDLAKTHKTGIFSHDELAQCFAGIGNYTRVTQFAMGLLTKAVVLTDPGRQSVPFSSVANLLNLAVKVVNVRKEMYDSAKKRKKEDEGHHFQVRNWASIVAYLGILLQAMTRLDKKILHGNPILWADGYIW</sequence>
<gene>
    <name evidence="1" type="ORF">Fcan01_15898</name>
</gene>
<keyword evidence="2" id="KW-1185">Reference proteome</keyword>
<dbReference type="AlphaFoldDB" id="A0A226DWQ5"/>
<evidence type="ECO:0000313" key="1">
    <source>
        <dbReference type="EMBL" id="OXA49902.1"/>
    </source>
</evidence>
<comment type="caution">
    <text evidence="1">The sequence shown here is derived from an EMBL/GenBank/DDBJ whole genome shotgun (WGS) entry which is preliminary data.</text>
</comment>
<dbReference type="Proteomes" id="UP000198287">
    <property type="component" value="Unassembled WGS sequence"/>
</dbReference>
<proteinExistence type="predicted"/>
<dbReference type="EMBL" id="LNIX01000010">
    <property type="protein sequence ID" value="OXA49902.1"/>
    <property type="molecule type" value="Genomic_DNA"/>
</dbReference>